<protein>
    <recommendedName>
        <fullName evidence="3">HNH endonuclease</fullName>
    </recommendedName>
</protein>
<name>A0ABQ6LLP7_9RHOB</name>
<dbReference type="RefSeq" id="WP_285671381.1">
    <property type="nucleotide sequence ID" value="NZ_BSYI01000011.1"/>
</dbReference>
<evidence type="ECO:0000313" key="1">
    <source>
        <dbReference type="EMBL" id="GMG82597.1"/>
    </source>
</evidence>
<dbReference type="EMBL" id="BSYI01000011">
    <property type="protein sequence ID" value="GMG82597.1"/>
    <property type="molecule type" value="Genomic_DNA"/>
</dbReference>
<organism evidence="1 2">
    <name type="scientific">Paralimibaculum aggregatum</name>
    <dbReference type="NCBI Taxonomy" id="3036245"/>
    <lineage>
        <taxon>Bacteria</taxon>
        <taxon>Pseudomonadati</taxon>
        <taxon>Pseudomonadota</taxon>
        <taxon>Alphaproteobacteria</taxon>
        <taxon>Rhodobacterales</taxon>
        <taxon>Paracoccaceae</taxon>
        <taxon>Paralimibaculum</taxon>
    </lineage>
</organism>
<sequence length="152" mass="17477">MTKLKTVPAMLATAPAALQSLTPERDRSRRRDRSEPWRAWYKRPLWYRAIRPTVLRAARFTCAFCGRLFAHSRDLVCDHVLDHRGDWQAFVEGPFQCLCAACHDGPKRRGDRIFGAAIFDATGRRLTRGAVQSLATARQETRHHTPRDTFFP</sequence>
<proteinExistence type="predicted"/>
<dbReference type="Proteomes" id="UP001239909">
    <property type="component" value="Unassembled WGS sequence"/>
</dbReference>
<comment type="caution">
    <text evidence="1">The sequence shown here is derived from an EMBL/GenBank/DDBJ whole genome shotgun (WGS) entry which is preliminary data.</text>
</comment>
<reference evidence="1 2" key="1">
    <citation type="submission" date="2023-04" db="EMBL/GenBank/DDBJ databases">
        <title>Marinoamorphus aggregata gen. nov., sp. Nov., isolate from tissue of brittle star Ophioplocus japonicus.</title>
        <authorList>
            <person name="Kawano K."/>
            <person name="Sawayama S."/>
            <person name="Nakagawa S."/>
        </authorList>
    </citation>
    <scope>NUCLEOTIDE SEQUENCE [LARGE SCALE GENOMIC DNA]</scope>
    <source>
        <strain evidence="1 2">NKW23</strain>
    </source>
</reference>
<gene>
    <name evidence="1" type="ORF">LNKW23_18100</name>
</gene>
<evidence type="ECO:0008006" key="3">
    <source>
        <dbReference type="Google" id="ProtNLM"/>
    </source>
</evidence>
<accession>A0ABQ6LLP7</accession>
<evidence type="ECO:0000313" key="2">
    <source>
        <dbReference type="Proteomes" id="UP001239909"/>
    </source>
</evidence>
<keyword evidence="2" id="KW-1185">Reference proteome</keyword>